<accession>E6QLI5</accession>
<dbReference type="Pfam" id="PF13692">
    <property type="entry name" value="Glyco_trans_1_4"/>
    <property type="match status" value="1"/>
</dbReference>
<dbReference type="Gene3D" id="3.40.50.2000">
    <property type="entry name" value="Glycogen Phosphorylase B"/>
    <property type="match status" value="1"/>
</dbReference>
<name>E6QLI5_9ZZZZ</name>
<comment type="caution">
    <text evidence="2">The sequence shown here is derived from an EMBL/GenBank/DDBJ whole genome shotgun (WGS) entry which is preliminary data.</text>
</comment>
<dbReference type="GO" id="GO:0016757">
    <property type="term" value="F:glycosyltransferase activity"/>
    <property type="evidence" value="ECO:0007669"/>
    <property type="project" value="TreeGrafter"/>
</dbReference>
<gene>
    <name evidence="2" type="ORF">CARN6_1537</name>
</gene>
<dbReference type="SUPFAM" id="SSF53756">
    <property type="entry name" value="UDP-Glycosyltransferase/glycogen phosphorylase"/>
    <property type="match status" value="1"/>
</dbReference>
<protein>
    <submittedName>
        <fullName evidence="2">Glycosyl transferase, group 1</fullName>
    </submittedName>
</protein>
<reference evidence="2" key="1">
    <citation type="submission" date="2009-10" db="EMBL/GenBank/DDBJ databases">
        <title>Diversity of trophic interactions inside an arsenic-rich microbial ecosystem.</title>
        <authorList>
            <person name="Bertin P.N."/>
            <person name="Heinrich-Salmeron A."/>
            <person name="Pelletier E."/>
            <person name="Goulhen-Chollet F."/>
            <person name="Arsene-Ploetze F."/>
            <person name="Gallien S."/>
            <person name="Calteau A."/>
            <person name="Vallenet D."/>
            <person name="Casiot C."/>
            <person name="Chane-Woon-Ming B."/>
            <person name="Giloteaux L."/>
            <person name="Barakat M."/>
            <person name="Bonnefoy V."/>
            <person name="Bruneel O."/>
            <person name="Chandler M."/>
            <person name="Cleiss J."/>
            <person name="Duran R."/>
            <person name="Elbaz-Poulichet F."/>
            <person name="Fonknechten N."/>
            <person name="Lauga B."/>
            <person name="Mornico D."/>
            <person name="Ortet P."/>
            <person name="Schaeffer C."/>
            <person name="Siguier P."/>
            <person name="Alexander Thil Smith A."/>
            <person name="Van Dorsselaer A."/>
            <person name="Weissenbach J."/>
            <person name="Medigue C."/>
            <person name="Le Paslier D."/>
        </authorList>
    </citation>
    <scope>NUCLEOTIDE SEQUENCE</scope>
</reference>
<evidence type="ECO:0000313" key="2">
    <source>
        <dbReference type="EMBL" id="CBI08105.1"/>
    </source>
</evidence>
<keyword evidence="1 2" id="KW-0808">Transferase</keyword>
<dbReference type="Gene3D" id="3.40.50.11090">
    <property type="match status" value="1"/>
</dbReference>
<organism evidence="2">
    <name type="scientific">mine drainage metagenome</name>
    <dbReference type="NCBI Taxonomy" id="410659"/>
    <lineage>
        <taxon>unclassified sequences</taxon>
        <taxon>metagenomes</taxon>
        <taxon>ecological metagenomes</taxon>
    </lineage>
</organism>
<dbReference type="AlphaFoldDB" id="E6QLI5"/>
<dbReference type="CDD" id="cd03801">
    <property type="entry name" value="GT4_PimA-like"/>
    <property type="match status" value="1"/>
</dbReference>
<dbReference type="GO" id="GO:0009103">
    <property type="term" value="P:lipopolysaccharide biosynthetic process"/>
    <property type="evidence" value="ECO:0007669"/>
    <property type="project" value="TreeGrafter"/>
</dbReference>
<evidence type="ECO:0000256" key="1">
    <source>
        <dbReference type="ARBA" id="ARBA00022679"/>
    </source>
</evidence>
<dbReference type="PANTHER" id="PTHR46401:SF2">
    <property type="entry name" value="GLYCOSYLTRANSFERASE WBBK-RELATED"/>
    <property type="match status" value="1"/>
</dbReference>
<dbReference type="EMBL" id="CABQ01000184">
    <property type="protein sequence ID" value="CBI08105.1"/>
    <property type="molecule type" value="Genomic_DNA"/>
</dbReference>
<proteinExistence type="predicted"/>
<sequence>MLKITFVLPGSGCVPIGGFKIVYEYANHLSLRGHQVTVVHPARLLADMPWIIGAKAAVRYVQRSIDDSYRPDNWFQVDPKVRLMWVWSLKQRCIPDADVVIATCWETAEFVNNYSRIKGRHYYLIQHLETWSGPEERVYATWKMPLKKIVIAQWLRDIANGLNESSVLIPNGLDFRKFRQDSPPEDRSRSQVMMLYHKCDWKGSTDGMEALSIVKRQIPELRATLFGTPPAPPNLPDWIEYHRKPPQTKLRELYNRAAIFLAPSWSEGWSLPSSEAMMCGAALVATDIGGHREYAIHEKTALLSPPKDPNGLAKNLLRLIHDKDFRIQLATQGNQHIQQFTWDRAVDRFEATLKEN</sequence>
<dbReference type="PANTHER" id="PTHR46401">
    <property type="entry name" value="GLYCOSYLTRANSFERASE WBBK-RELATED"/>
    <property type="match status" value="1"/>
</dbReference>